<feature type="domain" description="EGF-like" evidence="12">
    <location>
        <begin position="161"/>
        <end position="197"/>
    </location>
</feature>
<accession>M3XKV6</accession>
<organism evidence="14 15">
    <name type="scientific">Latimeria chalumnae</name>
    <name type="common">Coelacanth</name>
    <dbReference type="NCBI Taxonomy" id="7897"/>
    <lineage>
        <taxon>Eukaryota</taxon>
        <taxon>Metazoa</taxon>
        <taxon>Chordata</taxon>
        <taxon>Craniata</taxon>
        <taxon>Vertebrata</taxon>
        <taxon>Euteleostomi</taxon>
        <taxon>Coelacanthiformes</taxon>
        <taxon>Coelacanthidae</taxon>
        <taxon>Latimeria</taxon>
    </lineage>
</organism>
<dbReference type="SMART" id="SM00069">
    <property type="entry name" value="GLA"/>
    <property type="match status" value="1"/>
</dbReference>
<dbReference type="CDD" id="cd00054">
    <property type="entry name" value="EGF_CA"/>
    <property type="match status" value="4"/>
</dbReference>
<dbReference type="InterPro" id="IPR000152">
    <property type="entry name" value="EGF-type_Asp/Asn_hydroxyl_site"/>
</dbReference>
<name>M3XKV6_LATCH</name>
<evidence type="ECO:0000256" key="11">
    <source>
        <dbReference type="SAM" id="SignalP"/>
    </source>
</evidence>
<feature type="chain" id="PRO_5004043583" description="Vitamin K-dependent protein S" evidence="11">
    <location>
        <begin position="21"/>
        <end position="276"/>
    </location>
</feature>
<keyword evidence="9" id="KW-0325">Glycoprotein</keyword>
<dbReference type="Proteomes" id="UP000008672">
    <property type="component" value="Unassembled WGS sequence"/>
</dbReference>
<feature type="domain" description="Gla" evidence="13">
    <location>
        <begin position="39"/>
        <end position="85"/>
    </location>
</feature>
<dbReference type="PROSITE" id="PS00011">
    <property type="entry name" value="GLA_1"/>
    <property type="match status" value="1"/>
</dbReference>
<comment type="subcellular location">
    <subcellularLocation>
        <location evidence="1">Secreted</location>
    </subcellularLocation>
</comment>
<dbReference type="PROSITE" id="PS50998">
    <property type="entry name" value="GLA_2"/>
    <property type="match status" value="1"/>
</dbReference>
<dbReference type="PROSITE" id="PS00010">
    <property type="entry name" value="ASX_HYDROXYL"/>
    <property type="match status" value="4"/>
</dbReference>
<gene>
    <name evidence="14" type="primary">LOC102345355</name>
</gene>
<dbReference type="FunFam" id="2.10.25.10:FF:000472">
    <property type="entry name" value="Uncharacterized protein, isoform A"/>
    <property type="match status" value="1"/>
</dbReference>
<evidence type="ECO:0000256" key="3">
    <source>
        <dbReference type="ARBA" id="ARBA00022525"/>
    </source>
</evidence>
<dbReference type="FunFam" id="4.10.740.10:FF:000001">
    <property type="entry name" value="vitamin K-dependent protein S"/>
    <property type="match status" value="1"/>
</dbReference>
<dbReference type="GO" id="GO:0005509">
    <property type="term" value="F:calcium ion binding"/>
    <property type="evidence" value="ECO:0007669"/>
    <property type="project" value="InterPro"/>
</dbReference>
<keyword evidence="3" id="KW-0964">Secreted</keyword>
<dbReference type="OMA" id="CAGEHEC"/>
<dbReference type="KEGG" id="lcm:102345355"/>
<feature type="domain" description="EGF-like" evidence="12">
    <location>
        <begin position="199"/>
        <end position="232"/>
    </location>
</feature>
<dbReference type="InterPro" id="IPR018097">
    <property type="entry name" value="EGF_Ca-bd_CS"/>
</dbReference>
<dbReference type="GO" id="GO:0005576">
    <property type="term" value="C:extracellular region"/>
    <property type="evidence" value="ECO:0007669"/>
    <property type="project" value="UniProtKB-SubCell"/>
</dbReference>
<dbReference type="Gene3D" id="2.10.25.10">
    <property type="entry name" value="Laminin"/>
    <property type="match status" value="4"/>
</dbReference>
<proteinExistence type="predicted"/>
<keyword evidence="6" id="KW-0677">Repeat</keyword>
<reference evidence="14" key="3">
    <citation type="submission" date="2025-09" db="UniProtKB">
        <authorList>
            <consortium name="Ensembl"/>
        </authorList>
    </citation>
    <scope>IDENTIFICATION</scope>
</reference>
<dbReference type="GO" id="GO:0005112">
    <property type="term" value="F:Notch binding"/>
    <property type="evidence" value="ECO:0007669"/>
    <property type="project" value="TreeGrafter"/>
</dbReference>
<keyword evidence="15" id="KW-1185">Reference proteome</keyword>
<dbReference type="InterPro" id="IPR035972">
    <property type="entry name" value="GLA-like_dom_SF"/>
</dbReference>
<comment type="caution">
    <text evidence="10">Lacks conserved residue(s) required for the propagation of feature annotation.</text>
</comment>
<dbReference type="SMART" id="SM00179">
    <property type="entry name" value="EGF_CA"/>
    <property type="match status" value="4"/>
</dbReference>
<reference evidence="15" key="1">
    <citation type="submission" date="2011-08" db="EMBL/GenBank/DDBJ databases">
        <title>The draft genome of Latimeria chalumnae.</title>
        <authorList>
            <person name="Di Palma F."/>
            <person name="Alfoldi J."/>
            <person name="Johnson J."/>
            <person name="Berlin A."/>
            <person name="Gnerre S."/>
            <person name="Jaffe D."/>
            <person name="MacCallum I."/>
            <person name="Young S."/>
            <person name="Walker B.J."/>
            <person name="Lander E."/>
            <person name="Lindblad-Toh K."/>
        </authorList>
    </citation>
    <scope>NUCLEOTIDE SEQUENCE [LARGE SCALE GENOMIC DNA]</scope>
    <source>
        <strain evidence="15">Wild caught</strain>
    </source>
</reference>
<feature type="domain" description="EGF-like" evidence="12">
    <location>
        <begin position="123"/>
        <end position="159"/>
    </location>
</feature>
<dbReference type="STRING" id="7897.ENSLACP00000023362"/>
<dbReference type="SUPFAM" id="SSF57184">
    <property type="entry name" value="Growth factor receptor domain"/>
    <property type="match status" value="1"/>
</dbReference>
<dbReference type="PROSITE" id="PS01187">
    <property type="entry name" value="EGF_CA"/>
    <property type="match status" value="2"/>
</dbReference>
<dbReference type="PANTHER" id="PTHR12916:SF9">
    <property type="entry name" value="NEUROGENIC LOCUS NOTCH HOMOLOG PROTEIN 1-RELATED"/>
    <property type="match status" value="1"/>
</dbReference>
<evidence type="ECO:0000256" key="8">
    <source>
        <dbReference type="ARBA" id="ARBA00023157"/>
    </source>
</evidence>
<evidence type="ECO:0000256" key="5">
    <source>
        <dbReference type="ARBA" id="ARBA00022729"/>
    </source>
</evidence>
<protein>
    <recommendedName>
        <fullName evidence="16">Vitamin K-dependent protein S</fullName>
    </recommendedName>
</protein>
<reference evidence="14" key="2">
    <citation type="submission" date="2025-08" db="UniProtKB">
        <authorList>
            <consortium name="Ensembl"/>
        </authorList>
    </citation>
    <scope>IDENTIFICATION</scope>
</reference>
<dbReference type="FunFam" id="2.10.25.10:FF:000109">
    <property type="entry name" value="Notch homolog 4, [Drosophila]"/>
    <property type="match status" value="1"/>
</dbReference>
<evidence type="ECO:0000256" key="6">
    <source>
        <dbReference type="ARBA" id="ARBA00022737"/>
    </source>
</evidence>
<dbReference type="Pfam" id="PF00008">
    <property type="entry name" value="EGF"/>
    <property type="match status" value="3"/>
</dbReference>
<evidence type="ECO:0008006" key="16">
    <source>
        <dbReference type="Google" id="ProtNLM"/>
    </source>
</evidence>
<sequence>MGFLLKYWTPFLFLISTCSASSMFLQKSFAEEFLFRVRRANGGFEEFSKGNLERECFEELCDYEEAREVFEDDLKTKNFWKSYAEVDHCSSSPCTNEATCVNSRGTYSCSCLPGFEGNTCENDIDECFSFPCINKGTCLNHFGSYSCICQSGFYGDNCEKDVNECLSLPCLNNATCKNVPGGYSCTCFGGFEGRNCENEIDECERLSPCPVGAQCVDGINQFTCLCPKDGCKLDINKPTNHTSKSDASVKEIKGGKKADVTPDPLDKILDMLTDLN</sequence>
<dbReference type="PROSITE" id="PS01186">
    <property type="entry name" value="EGF_2"/>
    <property type="match status" value="3"/>
</dbReference>
<dbReference type="InterPro" id="IPR009030">
    <property type="entry name" value="Growth_fac_rcpt_cys_sf"/>
</dbReference>
<keyword evidence="7" id="KW-0106">Calcium</keyword>
<evidence type="ECO:0000256" key="1">
    <source>
        <dbReference type="ARBA" id="ARBA00004613"/>
    </source>
</evidence>
<dbReference type="AlphaFoldDB" id="M3XKV6"/>
<dbReference type="InterPro" id="IPR000294">
    <property type="entry name" value="GLA_domain"/>
</dbReference>
<dbReference type="Pfam" id="PF12661">
    <property type="entry name" value="hEGF"/>
    <property type="match status" value="1"/>
</dbReference>
<dbReference type="SMART" id="SM00181">
    <property type="entry name" value="EGF"/>
    <property type="match status" value="4"/>
</dbReference>
<dbReference type="PROSITE" id="PS50026">
    <property type="entry name" value="EGF_3"/>
    <property type="match status" value="4"/>
</dbReference>
<dbReference type="InParanoid" id="M3XKV6"/>
<evidence type="ECO:0000313" key="14">
    <source>
        <dbReference type="Ensembl" id="ENSLACP00000023362.1"/>
    </source>
</evidence>
<dbReference type="InterPro" id="IPR001881">
    <property type="entry name" value="EGF-like_Ca-bd_dom"/>
</dbReference>
<dbReference type="Pfam" id="PF00594">
    <property type="entry name" value="Gla"/>
    <property type="match status" value="1"/>
</dbReference>
<feature type="signal peptide" evidence="11">
    <location>
        <begin position="1"/>
        <end position="20"/>
    </location>
</feature>
<dbReference type="PANTHER" id="PTHR12916">
    <property type="entry name" value="CYTOCHROME C OXIDASE POLYPEPTIDE VIC-2"/>
    <property type="match status" value="1"/>
</dbReference>
<evidence type="ECO:0000256" key="2">
    <source>
        <dbReference type="ARBA" id="ARBA00022479"/>
    </source>
</evidence>
<dbReference type="SUPFAM" id="SSF57196">
    <property type="entry name" value="EGF/Laminin"/>
    <property type="match status" value="1"/>
</dbReference>
<keyword evidence="4 10" id="KW-0245">EGF-like domain</keyword>
<evidence type="ECO:0000256" key="10">
    <source>
        <dbReference type="PROSITE-ProRule" id="PRU00076"/>
    </source>
</evidence>
<dbReference type="EMBL" id="AFYH01009436">
    <property type="status" value="NOT_ANNOTATED_CDS"/>
    <property type="molecule type" value="Genomic_DNA"/>
</dbReference>
<dbReference type="Gene3D" id="4.10.740.10">
    <property type="entry name" value="Coagulation Factor IX"/>
    <property type="match status" value="1"/>
</dbReference>
<feature type="disulfide bond" evidence="10">
    <location>
        <begin position="149"/>
        <end position="158"/>
    </location>
</feature>
<dbReference type="PRINTS" id="PR00001">
    <property type="entry name" value="GLABLOOD"/>
</dbReference>
<keyword evidence="2" id="KW-0301">Gamma-carboxyglutamic acid</keyword>
<keyword evidence="8 10" id="KW-1015">Disulfide bond</keyword>
<dbReference type="HOGENOM" id="CLU_075080_0_0_1"/>
<feature type="domain" description="EGF-like" evidence="12">
    <location>
        <begin position="85"/>
        <end position="121"/>
    </location>
</feature>
<dbReference type="eggNOG" id="KOG1217">
    <property type="taxonomic scope" value="Eukaryota"/>
</dbReference>
<dbReference type="Ensembl" id="ENSLACT00000026411.1">
    <property type="protein sequence ID" value="ENSLACP00000023362.1"/>
    <property type="gene ID" value="ENSLACG00000022582.1"/>
</dbReference>
<dbReference type="GO" id="GO:0007219">
    <property type="term" value="P:Notch signaling pathway"/>
    <property type="evidence" value="ECO:0007669"/>
    <property type="project" value="TreeGrafter"/>
</dbReference>
<dbReference type="PROSITE" id="PS00022">
    <property type="entry name" value="EGF_1"/>
    <property type="match status" value="3"/>
</dbReference>
<dbReference type="PRINTS" id="PR00010">
    <property type="entry name" value="EGFBLOOD"/>
</dbReference>
<dbReference type="FunFam" id="2.10.25.10:FF:000031">
    <property type="entry name" value="neurogenic locus notch homolog protein 3"/>
    <property type="match status" value="1"/>
</dbReference>
<dbReference type="GeneTree" id="ENSGT00940000160615"/>
<dbReference type="InterPro" id="IPR013032">
    <property type="entry name" value="EGF-like_CS"/>
</dbReference>
<dbReference type="OrthoDB" id="9379732at2759"/>
<evidence type="ECO:0000256" key="9">
    <source>
        <dbReference type="ARBA" id="ARBA00023180"/>
    </source>
</evidence>
<evidence type="ECO:0000256" key="7">
    <source>
        <dbReference type="ARBA" id="ARBA00022837"/>
    </source>
</evidence>
<evidence type="ECO:0000259" key="12">
    <source>
        <dbReference type="PROSITE" id="PS50026"/>
    </source>
</evidence>
<dbReference type="InterPro" id="IPR000742">
    <property type="entry name" value="EGF"/>
</dbReference>
<evidence type="ECO:0000256" key="4">
    <source>
        <dbReference type="ARBA" id="ARBA00022536"/>
    </source>
</evidence>
<dbReference type="SUPFAM" id="SSF57630">
    <property type="entry name" value="GLA-domain"/>
    <property type="match status" value="1"/>
</dbReference>
<feature type="disulfide bond" evidence="10">
    <location>
        <begin position="187"/>
        <end position="196"/>
    </location>
</feature>
<keyword evidence="5 11" id="KW-0732">Signal</keyword>
<dbReference type="InterPro" id="IPR017857">
    <property type="entry name" value="Coagulation_fac-like_Gla_dom"/>
</dbReference>
<feature type="disulfide bond" evidence="10">
    <location>
        <begin position="111"/>
        <end position="120"/>
    </location>
</feature>
<evidence type="ECO:0000313" key="15">
    <source>
        <dbReference type="Proteomes" id="UP000008672"/>
    </source>
</evidence>
<dbReference type="EMBL" id="AFYH01009437">
    <property type="status" value="NOT_ANNOTATED_CDS"/>
    <property type="molecule type" value="Genomic_DNA"/>
</dbReference>
<evidence type="ECO:0000259" key="13">
    <source>
        <dbReference type="PROSITE" id="PS50998"/>
    </source>
</evidence>